<dbReference type="AlphaFoldDB" id="A0A4Q1UQV9"/>
<accession>A0A4Q1UQV9</accession>
<evidence type="ECO:0000313" key="2">
    <source>
        <dbReference type="EMBL" id="RXT36767.1"/>
    </source>
</evidence>
<gene>
    <name evidence="2" type="ORF">B5V03_34660</name>
</gene>
<proteinExistence type="predicted"/>
<comment type="caution">
    <text evidence="2">The sequence shown here is derived from an EMBL/GenBank/DDBJ whole genome shotgun (WGS) entry which is preliminary data.</text>
</comment>
<name>A0A4Q1UQV9_9BRAD</name>
<protein>
    <recommendedName>
        <fullName evidence="1">Spore protein YkvP/CgeB glycosyl transferase-like domain-containing protein</fullName>
    </recommendedName>
</protein>
<dbReference type="EMBL" id="MZXW01000050">
    <property type="protein sequence ID" value="RXT36767.1"/>
    <property type="molecule type" value="Genomic_DNA"/>
</dbReference>
<dbReference type="Pfam" id="PF13524">
    <property type="entry name" value="Glyco_trans_1_2"/>
    <property type="match status" value="1"/>
</dbReference>
<sequence length="395" mass="44794">MRVLILNGDYPRFLKWLYGREPDLATASYADQMAARNASLFGVADFYSSNFRAQGHEAAEIHVNNVSLQSAWAREHGMAFDMSQEVAGSRKDRLPGWLQRSVAPLKPMLRPLARTVGLSPRLSEQLQQILVAQIEEFRPDLILNQDVFYVTTKLIERFRGMGVSTILGQVGIEPSRGENWGVYDLMLSQLPRVVRAFRAAGVAAEVSHLAFEPVILDRLRPVAEQDVDVSFVGSVSEDHRERIALLEFIADRFDLKLWGNIPSSLPASSPLWRCFQGEVWGTEMYQVLRRSRITLNSHIDIAGEEAGNMRLFEATGIGTFLLTDYKRNLNTLFEAPRDVEVWRTPEDCAASIERYLGDDRARLAIAATGQQTTLSRHNFNLRVREILDYVERVKR</sequence>
<keyword evidence="3" id="KW-1185">Reference proteome</keyword>
<evidence type="ECO:0000259" key="1">
    <source>
        <dbReference type="Pfam" id="PF13524"/>
    </source>
</evidence>
<dbReference type="Proteomes" id="UP000290819">
    <property type="component" value="Unassembled WGS sequence"/>
</dbReference>
<reference evidence="2 3" key="1">
    <citation type="submission" date="2017-03" db="EMBL/GenBank/DDBJ databases">
        <authorList>
            <person name="Safronova V.I."/>
            <person name="Sazanova A.L."/>
            <person name="Chirak E.R."/>
        </authorList>
    </citation>
    <scope>NUCLEOTIDE SEQUENCE [LARGE SCALE GENOMIC DNA]</scope>
    <source>
        <strain evidence="2 3">Opo-243</strain>
    </source>
</reference>
<organism evidence="2 3">
    <name type="scientific">Bradyrhizobium betae</name>
    <dbReference type="NCBI Taxonomy" id="244734"/>
    <lineage>
        <taxon>Bacteria</taxon>
        <taxon>Pseudomonadati</taxon>
        <taxon>Pseudomonadota</taxon>
        <taxon>Alphaproteobacteria</taxon>
        <taxon>Hyphomicrobiales</taxon>
        <taxon>Nitrobacteraceae</taxon>
        <taxon>Bradyrhizobium</taxon>
    </lineage>
</organism>
<evidence type="ECO:0000313" key="3">
    <source>
        <dbReference type="Proteomes" id="UP000290819"/>
    </source>
</evidence>
<dbReference type="InterPro" id="IPR055259">
    <property type="entry name" value="YkvP/CgeB_Glyco_trans-like"/>
</dbReference>
<feature type="domain" description="Spore protein YkvP/CgeB glycosyl transferase-like" evidence="1">
    <location>
        <begin position="243"/>
        <end position="388"/>
    </location>
</feature>
<dbReference type="OrthoDB" id="7297944at2"/>